<organism evidence="3 4">
    <name type="scientific">Tetrapyrgos nigripes</name>
    <dbReference type="NCBI Taxonomy" id="182062"/>
    <lineage>
        <taxon>Eukaryota</taxon>
        <taxon>Fungi</taxon>
        <taxon>Dikarya</taxon>
        <taxon>Basidiomycota</taxon>
        <taxon>Agaricomycotina</taxon>
        <taxon>Agaricomycetes</taxon>
        <taxon>Agaricomycetidae</taxon>
        <taxon>Agaricales</taxon>
        <taxon>Marasmiineae</taxon>
        <taxon>Marasmiaceae</taxon>
        <taxon>Tetrapyrgos</taxon>
    </lineage>
</organism>
<keyword evidence="4" id="KW-1185">Reference proteome</keyword>
<gene>
    <name evidence="3" type="ORF">D9758_003086</name>
</gene>
<dbReference type="SUPFAM" id="SSF53756">
    <property type="entry name" value="UDP-Glycosyltransferase/glycogen phosphorylase"/>
    <property type="match status" value="1"/>
</dbReference>
<dbReference type="AlphaFoldDB" id="A0A8H5GPM6"/>
<dbReference type="PANTHER" id="PTHR48047">
    <property type="entry name" value="GLYCOSYLTRANSFERASE"/>
    <property type="match status" value="1"/>
</dbReference>
<comment type="caution">
    <text evidence="3">The sequence shown here is derived from an EMBL/GenBank/DDBJ whole genome shotgun (WGS) entry which is preliminary data.</text>
</comment>
<dbReference type="Pfam" id="PF00201">
    <property type="entry name" value="UDPGT"/>
    <property type="match status" value="1"/>
</dbReference>
<sequence>MRRAGVLTVHILGADVASVDEWVEAASGSGLGFGASIHQALIYDQNPHQRRQPSSLLQPFPYTAVERMAISVQSLKNIFFFCIPAWGHTKPIAAFGYRIMEARPEVIITVFTYSALYPKLVKEIEKVPEEFRNRFYVIDVCGPVFNPQIPIPAFETAFEALWNGSPITCRSSEKVWTGIPRPIVAVLDPFAGYAIEAVREITVPSGRIPMIGWFTAPVGPALRLFGPKALGGIGASGRLDVKTVRYGTEEQVDLRLGEFVPTKTGQVVSIPGVPTMYDYEWDPQILPVVTSFMEEIGRIYFPELDGVLAATSSLYEGEAIDTMMKWLHPLGHVLYPIGPLLGADDEEKEKAALDGVIEVDKDSTPLTSPHAQAVEFLDRMREKYGEKSVIYMSFGTLFWPDDEEKMWAVIEQLIACETPVIFAHPSPFKRSFDEERLDLLRHSPIGMEFQYAPQEVILKHPATGWFISHGGWNSTQEGFMYRVPQIFWPYAADQPYNSAMMSRVHRAGFELINVRTGKDGTRLPYSFKDAPESAQPTFTVDAVRNEIRELLVRLKGDEGALVRRNYESLGKDFLRGWKKDGEARVNMEAFLKKFVD</sequence>
<dbReference type="Proteomes" id="UP000559256">
    <property type="component" value="Unassembled WGS sequence"/>
</dbReference>
<protein>
    <recommendedName>
        <fullName evidence="5">UDP-Glycosyltransferase/glycogen phosphorylase</fullName>
    </recommendedName>
</protein>
<reference evidence="3 4" key="1">
    <citation type="journal article" date="2020" name="ISME J.">
        <title>Uncovering the hidden diversity of litter-decomposition mechanisms in mushroom-forming fungi.</title>
        <authorList>
            <person name="Floudas D."/>
            <person name="Bentzer J."/>
            <person name="Ahren D."/>
            <person name="Johansson T."/>
            <person name="Persson P."/>
            <person name="Tunlid A."/>
        </authorList>
    </citation>
    <scope>NUCLEOTIDE SEQUENCE [LARGE SCALE GENOMIC DNA]</scope>
    <source>
        <strain evidence="3 4">CBS 291.85</strain>
    </source>
</reference>
<name>A0A8H5GPM6_9AGAR</name>
<comment type="similarity">
    <text evidence="1">Belongs to the UDP-glycosyltransferase family.</text>
</comment>
<evidence type="ECO:0000256" key="2">
    <source>
        <dbReference type="ARBA" id="ARBA00022679"/>
    </source>
</evidence>
<dbReference type="GO" id="GO:0035251">
    <property type="term" value="F:UDP-glucosyltransferase activity"/>
    <property type="evidence" value="ECO:0007669"/>
    <property type="project" value="TreeGrafter"/>
</dbReference>
<evidence type="ECO:0008006" key="5">
    <source>
        <dbReference type="Google" id="ProtNLM"/>
    </source>
</evidence>
<proteinExistence type="inferred from homology"/>
<dbReference type="Gene3D" id="3.40.50.2000">
    <property type="entry name" value="Glycogen Phosphorylase B"/>
    <property type="match status" value="2"/>
</dbReference>
<evidence type="ECO:0000313" key="3">
    <source>
        <dbReference type="EMBL" id="KAF5368911.1"/>
    </source>
</evidence>
<dbReference type="CDD" id="cd03784">
    <property type="entry name" value="GT1_Gtf-like"/>
    <property type="match status" value="1"/>
</dbReference>
<dbReference type="EMBL" id="JAACJM010000014">
    <property type="protein sequence ID" value="KAF5368911.1"/>
    <property type="molecule type" value="Genomic_DNA"/>
</dbReference>
<dbReference type="InterPro" id="IPR002213">
    <property type="entry name" value="UDP_glucos_trans"/>
</dbReference>
<keyword evidence="2" id="KW-0808">Transferase</keyword>
<accession>A0A8H5GPM6</accession>
<dbReference type="OrthoDB" id="5835829at2759"/>
<evidence type="ECO:0000256" key="1">
    <source>
        <dbReference type="ARBA" id="ARBA00009995"/>
    </source>
</evidence>
<evidence type="ECO:0000313" key="4">
    <source>
        <dbReference type="Proteomes" id="UP000559256"/>
    </source>
</evidence>